<dbReference type="PANTHER" id="PTHR33220:SF5">
    <property type="entry name" value="RRNA INTRON-ENCODED HOMING ENDONUCLEASE"/>
    <property type="match status" value="1"/>
</dbReference>
<name>A0A834VYK3_9FABA</name>
<feature type="compositionally biased region" description="Polar residues" evidence="1">
    <location>
        <begin position="701"/>
        <end position="713"/>
    </location>
</feature>
<dbReference type="OrthoDB" id="1433217at2759"/>
<protein>
    <submittedName>
        <fullName evidence="2">Atp synthase subunit beta</fullName>
    </submittedName>
</protein>
<evidence type="ECO:0000313" key="2">
    <source>
        <dbReference type="EMBL" id="KAF7801170.1"/>
    </source>
</evidence>
<dbReference type="Proteomes" id="UP000634136">
    <property type="component" value="Unassembled WGS sequence"/>
</dbReference>
<reference evidence="2" key="1">
    <citation type="submission" date="2020-09" db="EMBL/GenBank/DDBJ databases">
        <title>Genome-Enabled Discovery of Anthraquinone Biosynthesis in Senna tora.</title>
        <authorList>
            <person name="Kang S.-H."/>
            <person name="Pandey R.P."/>
            <person name="Lee C.-M."/>
            <person name="Sim J.-S."/>
            <person name="Jeong J.-T."/>
            <person name="Choi B.-S."/>
            <person name="Jung M."/>
            <person name="Ginzburg D."/>
            <person name="Zhao K."/>
            <person name="Won S.Y."/>
            <person name="Oh T.-J."/>
            <person name="Yu Y."/>
            <person name="Kim N.-H."/>
            <person name="Lee O.R."/>
            <person name="Lee T.-H."/>
            <person name="Bashyal P."/>
            <person name="Kim T.-S."/>
            <person name="Lee W.-H."/>
            <person name="Kawkins C."/>
            <person name="Kim C.-K."/>
            <person name="Kim J.S."/>
            <person name="Ahn B.O."/>
            <person name="Rhee S.Y."/>
            <person name="Sohng J.K."/>
        </authorList>
    </citation>
    <scope>NUCLEOTIDE SEQUENCE</scope>
    <source>
        <tissue evidence="2">Leaf</tissue>
    </source>
</reference>
<evidence type="ECO:0000256" key="1">
    <source>
        <dbReference type="SAM" id="MobiDB-lite"/>
    </source>
</evidence>
<evidence type="ECO:0000313" key="3">
    <source>
        <dbReference type="Proteomes" id="UP000634136"/>
    </source>
</evidence>
<comment type="caution">
    <text evidence="2">The sequence shown here is derived from an EMBL/GenBank/DDBJ whole genome shotgun (WGS) entry which is preliminary data.</text>
</comment>
<dbReference type="EMBL" id="JAAIUW010000019">
    <property type="protein sequence ID" value="KAF7801170.1"/>
    <property type="molecule type" value="Genomic_DNA"/>
</dbReference>
<dbReference type="PANTHER" id="PTHR33220">
    <property type="entry name" value="BNAA09G04420D PROTEIN"/>
    <property type="match status" value="1"/>
</dbReference>
<accession>A0A834VYK3</accession>
<feature type="region of interest" description="Disordered" evidence="1">
    <location>
        <begin position="1"/>
        <end position="26"/>
    </location>
</feature>
<feature type="region of interest" description="Disordered" evidence="1">
    <location>
        <begin position="51"/>
        <end position="109"/>
    </location>
</feature>
<feature type="compositionally biased region" description="Low complexity" evidence="1">
    <location>
        <begin position="670"/>
        <end position="686"/>
    </location>
</feature>
<sequence length="735" mass="81787">MKKGETFKEKVLASDKRAESPSIKNGFNFDLQAKSSTDFLRQFKKVKREKVHNMQERLLKSKLKESKGGCHQRQCQKKPPLPKTSTQVESQRVQGDQSQYNKVDTTKKPNQNVVEVQQSNEAPHVPKKLKKKSMCPPLSMDDFLRNVESGNEEITMNEEVEQNEIEQNEEDNNHHNDVEKENNGNITKGTSKKRTRGQTSCKNIHARSVEEREEVILNDDGQPIEPREKKVKDLSLFLGTMARNSTFCPLTYTNWKAMPSDLKEHMWKYINSQLKDHLTQNPEQNHTEAFKEVFGKEKAGRVRCYDRNVTPTALKQKEKQNQIMDSMKQEHAKEVNYLKSELQDVKQQMLGMQSFIKVWMQQNNSRMDMENLDVFFRVLEIVGREADGGWRCVPVGCGTALAGLPIGSGCGPMQITAAAQAQAVDMPVETSSSRLWMAARAVWRASAPARSWRRPAGSPFGPIAGARVRVLSGRRGCSVEPRHGIESSKWAIFGKQNWRCGMNRKPGYGAELRANLDPTKGVGRLRQQDGGHGSRNPLRRRGGRCKTWGASPGGAAAGADLGGSSKYSNENFEGRRGERFHVNGTCTWGVRRRRRGPREEFSFLFNSLPTLETAQPEVGSSGWKSTARRVVSGAPPAALENPEDRVPPTPGRTHNRIRSPSPEPVGCRWTARAAPAARAGRRVPAGGRTGNGPFGVPSPGVEQSTQNCETTAKGTGLAESAGKEDPVELDSSPTL</sequence>
<feature type="region of interest" description="Disordered" evidence="1">
    <location>
        <begin position="521"/>
        <end position="565"/>
    </location>
</feature>
<feature type="region of interest" description="Disordered" evidence="1">
    <location>
        <begin position="633"/>
        <end position="735"/>
    </location>
</feature>
<proteinExistence type="predicted"/>
<feature type="compositionally biased region" description="Basic and acidic residues" evidence="1">
    <location>
        <begin position="1"/>
        <end position="19"/>
    </location>
</feature>
<feature type="compositionally biased region" description="Basic and acidic residues" evidence="1">
    <location>
        <begin position="171"/>
        <end position="182"/>
    </location>
</feature>
<feature type="compositionally biased region" description="Basic and acidic residues" evidence="1">
    <location>
        <begin position="51"/>
        <end position="68"/>
    </location>
</feature>
<gene>
    <name evidence="2" type="ORF">G2W53_044888</name>
</gene>
<feature type="region of interest" description="Disordered" evidence="1">
    <location>
        <begin position="165"/>
        <end position="202"/>
    </location>
</feature>
<dbReference type="AlphaFoldDB" id="A0A834VYK3"/>
<organism evidence="2 3">
    <name type="scientific">Senna tora</name>
    <dbReference type="NCBI Taxonomy" id="362788"/>
    <lineage>
        <taxon>Eukaryota</taxon>
        <taxon>Viridiplantae</taxon>
        <taxon>Streptophyta</taxon>
        <taxon>Embryophyta</taxon>
        <taxon>Tracheophyta</taxon>
        <taxon>Spermatophyta</taxon>
        <taxon>Magnoliopsida</taxon>
        <taxon>eudicotyledons</taxon>
        <taxon>Gunneridae</taxon>
        <taxon>Pentapetalae</taxon>
        <taxon>rosids</taxon>
        <taxon>fabids</taxon>
        <taxon>Fabales</taxon>
        <taxon>Fabaceae</taxon>
        <taxon>Caesalpinioideae</taxon>
        <taxon>Cassia clade</taxon>
        <taxon>Senna</taxon>
    </lineage>
</organism>
<keyword evidence="3" id="KW-1185">Reference proteome</keyword>
<feature type="compositionally biased region" description="Polar residues" evidence="1">
    <location>
        <begin position="83"/>
        <end position="109"/>
    </location>
</feature>